<evidence type="ECO:0000256" key="7">
    <source>
        <dbReference type="RuleBase" id="RU367100"/>
    </source>
</evidence>
<evidence type="ECO:0000256" key="3">
    <source>
        <dbReference type="ARBA" id="ARBA00021353"/>
    </source>
</evidence>
<organism evidence="8 9">
    <name type="scientific">Dacryopinax primogenitus (strain DJM 731)</name>
    <name type="common">Brown rot fungus</name>
    <dbReference type="NCBI Taxonomy" id="1858805"/>
    <lineage>
        <taxon>Eukaryota</taxon>
        <taxon>Fungi</taxon>
        <taxon>Dikarya</taxon>
        <taxon>Basidiomycota</taxon>
        <taxon>Agaricomycotina</taxon>
        <taxon>Dacrymycetes</taxon>
        <taxon>Dacrymycetales</taxon>
        <taxon>Dacrymycetaceae</taxon>
        <taxon>Dacryopinax</taxon>
    </lineage>
</organism>
<evidence type="ECO:0000256" key="6">
    <source>
        <dbReference type="ARBA" id="ARBA00023136"/>
    </source>
</evidence>
<dbReference type="GO" id="GO:0016020">
    <property type="term" value="C:membrane"/>
    <property type="evidence" value="ECO:0007669"/>
    <property type="project" value="UniProtKB-SubCell"/>
</dbReference>
<dbReference type="AlphaFoldDB" id="M5FRZ4"/>
<reference evidence="8 9" key="1">
    <citation type="journal article" date="2012" name="Science">
        <title>The Paleozoic origin of enzymatic lignin decomposition reconstructed from 31 fungal genomes.</title>
        <authorList>
            <person name="Floudas D."/>
            <person name="Binder M."/>
            <person name="Riley R."/>
            <person name="Barry K."/>
            <person name="Blanchette R.A."/>
            <person name="Henrissat B."/>
            <person name="Martinez A.T."/>
            <person name="Otillar R."/>
            <person name="Spatafora J.W."/>
            <person name="Yadav J.S."/>
            <person name="Aerts A."/>
            <person name="Benoit I."/>
            <person name="Boyd A."/>
            <person name="Carlson A."/>
            <person name="Copeland A."/>
            <person name="Coutinho P.M."/>
            <person name="de Vries R.P."/>
            <person name="Ferreira P."/>
            <person name="Findley K."/>
            <person name="Foster B."/>
            <person name="Gaskell J."/>
            <person name="Glotzer D."/>
            <person name="Gorecki P."/>
            <person name="Heitman J."/>
            <person name="Hesse C."/>
            <person name="Hori C."/>
            <person name="Igarashi K."/>
            <person name="Jurgens J.A."/>
            <person name="Kallen N."/>
            <person name="Kersten P."/>
            <person name="Kohler A."/>
            <person name="Kuees U."/>
            <person name="Kumar T.K.A."/>
            <person name="Kuo A."/>
            <person name="LaButti K."/>
            <person name="Larrondo L.F."/>
            <person name="Lindquist E."/>
            <person name="Ling A."/>
            <person name="Lombard V."/>
            <person name="Lucas S."/>
            <person name="Lundell T."/>
            <person name="Martin R."/>
            <person name="McLaughlin D.J."/>
            <person name="Morgenstern I."/>
            <person name="Morin E."/>
            <person name="Murat C."/>
            <person name="Nagy L.G."/>
            <person name="Nolan M."/>
            <person name="Ohm R.A."/>
            <person name="Patyshakuliyeva A."/>
            <person name="Rokas A."/>
            <person name="Ruiz-Duenas F.J."/>
            <person name="Sabat G."/>
            <person name="Salamov A."/>
            <person name="Samejima M."/>
            <person name="Schmutz J."/>
            <person name="Slot J.C."/>
            <person name="St John F."/>
            <person name="Stenlid J."/>
            <person name="Sun H."/>
            <person name="Sun S."/>
            <person name="Syed K."/>
            <person name="Tsang A."/>
            <person name="Wiebenga A."/>
            <person name="Young D."/>
            <person name="Pisabarro A."/>
            <person name="Eastwood D.C."/>
            <person name="Martin F."/>
            <person name="Cullen D."/>
            <person name="Grigoriev I.V."/>
            <person name="Hibbett D.S."/>
        </authorList>
    </citation>
    <scope>NUCLEOTIDE SEQUENCE [LARGE SCALE GENOMIC DNA]</scope>
    <source>
        <strain evidence="8 9">DJM-731 SS1</strain>
    </source>
</reference>
<dbReference type="STRING" id="1858805.M5FRZ4"/>
<dbReference type="EMBL" id="JH795875">
    <property type="protein sequence ID" value="EJT97864.1"/>
    <property type="molecule type" value="Genomic_DNA"/>
</dbReference>
<comment type="similarity">
    <text evidence="2 7">Belongs to the DLT1 family.</text>
</comment>
<dbReference type="PANTHER" id="PTHR40021:SF1">
    <property type="entry name" value="DEFECT AT LOW TEMPERATURE PROTEIN 1"/>
    <property type="match status" value="1"/>
</dbReference>
<feature type="transmembrane region" description="Helical" evidence="7">
    <location>
        <begin position="21"/>
        <end position="45"/>
    </location>
</feature>
<comment type="function">
    <text evidence="1 7">Required for growth under high-pressure and low-temperature conditions.</text>
</comment>
<feature type="transmembrane region" description="Helical" evidence="7">
    <location>
        <begin position="51"/>
        <end position="73"/>
    </location>
</feature>
<keyword evidence="6 7" id="KW-0472">Membrane</keyword>
<dbReference type="HOGENOM" id="CLU_1870002_0_0_1"/>
<feature type="non-terminal residue" evidence="8">
    <location>
        <position position="1"/>
    </location>
</feature>
<dbReference type="OrthoDB" id="337038at2759"/>
<dbReference type="Proteomes" id="UP000030653">
    <property type="component" value="Unassembled WGS sequence"/>
</dbReference>
<evidence type="ECO:0000256" key="1">
    <source>
        <dbReference type="ARBA" id="ARBA00002489"/>
    </source>
</evidence>
<dbReference type="InterPro" id="IPR038869">
    <property type="entry name" value="DLT1"/>
</dbReference>
<gene>
    <name evidence="7" type="primary">DLT1</name>
    <name evidence="8" type="ORF">DACRYDRAFT_58608</name>
</gene>
<evidence type="ECO:0000313" key="9">
    <source>
        <dbReference type="Proteomes" id="UP000030653"/>
    </source>
</evidence>
<keyword evidence="5 7" id="KW-1133">Transmembrane helix</keyword>
<evidence type="ECO:0000256" key="5">
    <source>
        <dbReference type="ARBA" id="ARBA00022989"/>
    </source>
</evidence>
<name>M5FRZ4_DACPD</name>
<keyword evidence="4 7" id="KW-0812">Transmembrane</keyword>
<proteinExistence type="inferred from homology"/>
<protein>
    <recommendedName>
        <fullName evidence="3 7">Defect at low temperature protein 1</fullName>
    </recommendedName>
</protein>
<comment type="subcellular location">
    <subcellularLocation>
        <location evidence="7">Membrane</location>
        <topology evidence="7">Multi-pass membrane protein</topology>
    </subcellularLocation>
</comment>
<evidence type="ECO:0000313" key="8">
    <source>
        <dbReference type="EMBL" id="EJT97864.1"/>
    </source>
</evidence>
<sequence length="137" mass="15216">QRRQSALLRSNGMAWIYHVSFFLFVILTAIAVVGSAAGLVAQAWFTGGQRRWDVVIVVGSYIALLVMSTLIVVNRLWSIRVALSQIPKAYIPVKEEDAPKEVYKSVQAEYTRASLIAYIARPRNKVAPGWGTPGNIR</sequence>
<evidence type="ECO:0000256" key="4">
    <source>
        <dbReference type="ARBA" id="ARBA00022692"/>
    </source>
</evidence>
<dbReference type="PANTHER" id="PTHR40021">
    <property type="entry name" value="DEFECT AT LOW TEMPERATURE PROTEIN 1"/>
    <property type="match status" value="1"/>
</dbReference>
<evidence type="ECO:0000256" key="2">
    <source>
        <dbReference type="ARBA" id="ARBA00005550"/>
    </source>
</evidence>
<keyword evidence="9" id="KW-1185">Reference proteome</keyword>
<accession>M5FRZ4</accession>